<keyword evidence="1" id="KW-0813">Transport</keyword>
<dbReference type="AlphaFoldDB" id="A0A419S9L4"/>
<dbReference type="CDD" id="cd00350">
    <property type="entry name" value="rubredoxin_like"/>
    <property type="match status" value="1"/>
</dbReference>
<gene>
    <name evidence="6" type="ORF">BCY91_15350</name>
</gene>
<keyword evidence="7" id="KW-1185">Reference proteome</keyword>
<dbReference type="InterPro" id="IPR024934">
    <property type="entry name" value="Rubredoxin-like_dom"/>
</dbReference>
<keyword evidence="2" id="KW-0479">Metal-binding</keyword>
<dbReference type="EMBL" id="MBTA01000004">
    <property type="protein sequence ID" value="RKD18704.1"/>
    <property type="molecule type" value="Genomic_DNA"/>
</dbReference>
<evidence type="ECO:0000256" key="4">
    <source>
        <dbReference type="ARBA" id="ARBA00023004"/>
    </source>
</evidence>
<evidence type="ECO:0000256" key="2">
    <source>
        <dbReference type="ARBA" id="ARBA00022723"/>
    </source>
</evidence>
<dbReference type="InterPro" id="IPR024935">
    <property type="entry name" value="Rubredoxin_dom"/>
</dbReference>
<reference evidence="6 7" key="1">
    <citation type="submission" date="2016-07" db="EMBL/GenBank/DDBJ databases">
        <title>Genome of Pelobium manganitolerans.</title>
        <authorList>
            <person name="Wu S."/>
            <person name="Wang G."/>
        </authorList>
    </citation>
    <scope>NUCLEOTIDE SEQUENCE [LARGE SCALE GENOMIC DNA]</scope>
    <source>
        <strain evidence="6 7">YS-25</strain>
    </source>
</reference>
<dbReference type="PROSITE" id="PS50903">
    <property type="entry name" value="RUBREDOXIN_LIKE"/>
    <property type="match status" value="1"/>
</dbReference>
<sequence>MTESGETKHLIKINLPGGIVYPGDLLEILAIAKANGVKSIRFGNRQQLIFGVDRAMLADLAHAFFSADIAYEVDADEYPNITSSYVTEEILNASNWLREGVYKDILNAFNHRPKLKINIVDHAQNLIPFFTGHLNFVSSEVSNYWFLHIRYPRTNEMYSWPALVYSEDIPLISKLLEEKLLNPSSGNEIKIEGLALYQEFAKAHGLVGQAYQKPMQHSSFRLPYYEGFNKYGQHKLWLGIYRRHEEFPLELLAEIAETCVKTRIGQLYTTAWKSIIIKSIQPADRQFWSHLLDKHRLNVRHAANELNWQLEDVCQEALNLKLHLVKYFEEADLRTFGLCFAIKTKPRTGLFGSVIIRKKEAKTNEGETLYEVLHTKNFNPNNKEFVVFAPFNRKEDLAESLAKLCEYYYSLQLNFALPKANENLKQSEVLELHQVYQCKHCQTIFDDIYGDEFNNVKPGVKFEEIENYLCPLCEAPKEDFIKVDIQKNIA</sequence>
<evidence type="ECO:0000313" key="6">
    <source>
        <dbReference type="EMBL" id="RKD18704.1"/>
    </source>
</evidence>
<dbReference type="Proteomes" id="UP000283433">
    <property type="component" value="Unassembled WGS sequence"/>
</dbReference>
<proteinExistence type="predicted"/>
<organism evidence="6 7">
    <name type="scientific">Pelobium manganitolerans</name>
    <dbReference type="NCBI Taxonomy" id="1842495"/>
    <lineage>
        <taxon>Bacteria</taxon>
        <taxon>Pseudomonadati</taxon>
        <taxon>Bacteroidota</taxon>
        <taxon>Sphingobacteriia</taxon>
        <taxon>Sphingobacteriales</taxon>
        <taxon>Sphingobacteriaceae</taxon>
        <taxon>Pelobium</taxon>
    </lineage>
</organism>
<accession>A0A419S9L4</accession>
<evidence type="ECO:0000313" key="7">
    <source>
        <dbReference type="Proteomes" id="UP000283433"/>
    </source>
</evidence>
<dbReference type="Pfam" id="PF00301">
    <property type="entry name" value="Rubredoxin"/>
    <property type="match status" value="1"/>
</dbReference>
<feature type="domain" description="Rubredoxin-like" evidence="5">
    <location>
        <begin position="433"/>
        <end position="483"/>
    </location>
</feature>
<evidence type="ECO:0000256" key="3">
    <source>
        <dbReference type="ARBA" id="ARBA00022982"/>
    </source>
</evidence>
<keyword evidence="4" id="KW-0408">Iron</keyword>
<protein>
    <recommendedName>
        <fullName evidence="5">Rubredoxin-like domain-containing protein</fullName>
    </recommendedName>
</protein>
<dbReference type="SUPFAM" id="SSF57802">
    <property type="entry name" value="Rubredoxin-like"/>
    <property type="match status" value="1"/>
</dbReference>
<evidence type="ECO:0000256" key="1">
    <source>
        <dbReference type="ARBA" id="ARBA00022448"/>
    </source>
</evidence>
<comment type="caution">
    <text evidence="6">The sequence shown here is derived from an EMBL/GenBank/DDBJ whole genome shotgun (WGS) entry which is preliminary data.</text>
</comment>
<keyword evidence="3" id="KW-0249">Electron transport</keyword>
<name>A0A419S9L4_9SPHI</name>
<evidence type="ECO:0000259" key="5">
    <source>
        <dbReference type="PROSITE" id="PS50903"/>
    </source>
</evidence>
<dbReference type="GO" id="GO:0005506">
    <property type="term" value="F:iron ion binding"/>
    <property type="evidence" value="ECO:0007669"/>
    <property type="project" value="InterPro"/>
</dbReference>
<dbReference type="Gene3D" id="2.20.28.10">
    <property type="match status" value="1"/>
</dbReference>